<proteinExistence type="predicted"/>
<gene>
    <name evidence="2" type="ORF">LU297_02140</name>
</gene>
<dbReference type="Proteomes" id="UP001063782">
    <property type="component" value="Chromosome"/>
</dbReference>
<reference evidence="2" key="1">
    <citation type="submission" date="2021-12" db="EMBL/GenBank/DDBJ databases">
        <title>taxonomy of Moraxella sp. ZY201224.</title>
        <authorList>
            <person name="Li F."/>
        </authorList>
    </citation>
    <scope>NUCLEOTIDE SEQUENCE</scope>
    <source>
        <strain evidence="2">ZY201224</strain>
    </source>
</reference>
<name>A0ABY6F5A1_9GAMM</name>
<organism evidence="2 3">
    <name type="scientific">Moraxella nasicaprae</name>
    <dbReference type="NCBI Taxonomy" id="2904122"/>
    <lineage>
        <taxon>Bacteria</taxon>
        <taxon>Pseudomonadati</taxon>
        <taxon>Pseudomonadota</taxon>
        <taxon>Gammaproteobacteria</taxon>
        <taxon>Moraxellales</taxon>
        <taxon>Moraxellaceae</taxon>
        <taxon>Moraxella</taxon>
    </lineage>
</organism>
<dbReference type="InterPro" id="IPR021242">
    <property type="entry name" value="DUF2799"/>
</dbReference>
<accession>A0ABY6F5A1</accession>
<dbReference type="PROSITE" id="PS51257">
    <property type="entry name" value="PROKAR_LIPOPROTEIN"/>
    <property type="match status" value="1"/>
</dbReference>
<feature type="signal peptide" evidence="1">
    <location>
        <begin position="1"/>
        <end position="24"/>
    </location>
</feature>
<dbReference type="RefSeq" id="WP_263076774.1">
    <property type="nucleotide sequence ID" value="NZ_CP089977.1"/>
</dbReference>
<evidence type="ECO:0000313" key="2">
    <source>
        <dbReference type="EMBL" id="UXZ05275.1"/>
    </source>
</evidence>
<keyword evidence="3" id="KW-1185">Reference proteome</keyword>
<keyword evidence="1" id="KW-0732">Signal</keyword>
<protein>
    <submittedName>
        <fullName evidence="2">DUF2799 domain-containing protein</fullName>
    </submittedName>
</protein>
<evidence type="ECO:0000313" key="3">
    <source>
        <dbReference type="Proteomes" id="UP001063782"/>
    </source>
</evidence>
<dbReference type="Pfam" id="PF10973">
    <property type="entry name" value="DUF2799"/>
    <property type="match status" value="1"/>
</dbReference>
<evidence type="ECO:0000256" key="1">
    <source>
        <dbReference type="SAM" id="SignalP"/>
    </source>
</evidence>
<sequence>MKKIILLGLTAPLLLSACATTQSANKPALDCNHLDWQAIGVQDGQAGRYPYEISRHQKSCPAIKIDSQVRADWEAGRTQGLKHYCTKANAYALGQYGHQLNQVCPEEGLLEIQQSHALGYQQYYQRNQLNDWFHRPFYLFPWEVDRRYYYW</sequence>
<dbReference type="EMBL" id="CP089977">
    <property type="protein sequence ID" value="UXZ05275.1"/>
    <property type="molecule type" value="Genomic_DNA"/>
</dbReference>
<feature type="chain" id="PRO_5046211301" evidence="1">
    <location>
        <begin position="25"/>
        <end position="151"/>
    </location>
</feature>